<keyword evidence="2" id="KW-1133">Transmembrane helix</keyword>
<dbReference type="EMBL" id="BNEK01000005">
    <property type="protein sequence ID" value="GHJ31733.1"/>
    <property type="molecule type" value="Genomic_DNA"/>
</dbReference>
<comment type="caution">
    <text evidence="4">The sequence shown here is derived from an EMBL/GenBank/DDBJ whole genome shotgun (WGS) entry which is preliminary data.</text>
</comment>
<keyword evidence="2" id="KW-0472">Membrane</keyword>
<feature type="region of interest" description="Disordered" evidence="1">
    <location>
        <begin position="1"/>
        <end position="96"/>
    </location>
</feature>
<feature type="compositionally biased region" description="Polar residues" evidence="1">
    <location>
        <begin position="51"/>
        <end position="69"/>
    </location>
</feature>
<gene>
    <name evidence="4" type="ORF">TPA0910_61660</name>
</gene>
<feature type="compositionally biased region" description="Pro residues" evidence="1">
    <location>
        <begin position="14"/>
        <end position="24"/>
    </location>
</feature>
<reference evidence="4" key="1">
    <citation type="submission" date="2024-05" db="EMBL/GenBank/DDBJ databases">
        <title>Whole genome shotgun sequence of Streptomyces hygroscopicus NBRC 113678.</title>
        <authorList>
            <person name="Komaki H."/>
            <person name="Tamura T."/>
        </authorList>
    </citation>
    <scope>NUCLEOTIDE SEQUENCE</scope>
    <source>
        <strain evidence="4">N11-34</strain>
    </source>
</reference>
<feature type="transmembrane region" description="Helical" evidence="2">
    <location>
        <begin position="135"/>
        <end position="154"/>
    </location>
</feature>
<evidence type="ECO:0000313" key="5">
    <source>
        <dbReference type="Proteomes" id="UP001054854"/>
    </source>
</evidence>
<dbReference type="Proteomes" id="UP001054854">
    <property type="component" value="Unassembled WGS sequence"/>
</dbReference>
<evidence type="ECO:0000259" key="3">
    <source>
        <dbReference type="Pfam" id="PF13828"/>
    </source>
</evidence>
<feature type="compositionally biased region" description="Pro residues" evidence="1">
    <location>
        <begin position="73"/>
        <end position="90"/>
    </location>
</feature>
<feature type="transmembrane region" description="Helical" evidence="2">
    <location>
        <begin position="112"/>
        <end position="129"/>
    </location>
</feature>
<dbReference type="Pfam" id="PF13828">
    <property type="entry name" value="DUF4190"/>
    <property type="match status" value="1"/>
</dbReference>
<accession>A0ABQ3U966</accession>
<evidence type="ECO:0000256" key="1">
    <source>
        <dbReference type="SAM" id="MobiDB-lite"/>
    </source>
</evidence>
<proteinExistence type="predicted"/>
<evidence type="ECO:0000313" key="4">
    <source>
        <dbReference type="EMBL" id="GHJ31733.1"/>
    </source>
</evidence>
<keyword evidence="2" id="KW-0812">Transmembrane</keyword>
<organism evidence="4 5">
    <name type="scientific">Streptomyces hygroscopicus</name>
    <dbReference type="NCBI Taxonomy" id="1912"/>
    <lineage>
        <taxon>Bacteria</taxon>
        <taxon>Bacillati</taxon>
        <taxon>Actinomycetota</taxon>
        <taxon>Actinomycetes</taxon>
        <taxon>Kitasatosporales</taxon>
        <taxon>Streptomycetaceae</taxon>
        <taxon>Streptomyces</taxon>
        <taxon>Streptomyces violaceusniger group</taxon>
    </lineage>
</organism>
<keyword evidence="5" id="KW-1185">Reference proteome</keyword>
<feature type="compositionally biased region" description="Low complexity" evidence="1">
    <location>
        <begin position="1"/>
        <end position="13"/>
    </location>
</feature>
<protein>
    <recommendedName>
        <fullName evidence="3">DUF4190 domain-containing protein</fullName>
    </recommendedName>
</protein>
<name>A0ABQ3U966_STRHY</name>
<sequence>MSGILAPTTDTAAAPPPTAPPTCPIDPRNRADPGRIMPITLPDVHQEGRPSMSSNTPGPQQGPYESQANPYATPTPPAQPPQFPGQPPQYPGAGYPVAPPVHPGMAGMPMQLSNGMGTAALVCGIVGLVCGITYFLWVFAVILGILAIIFGAIGKGKVSRGEANNGGSATAGLVCGIIGMVLPAIYLAALDAALDSIF</sequence>
<dbReference type="InterPro" id="IPR025241">
    <property type="entry name" value="DUF4190"/>
</dbReference>
<feature type="transmembrane region" description="Helical" evidence="2">
    <location>
        <begin position="166"/>
        <end position="189"/>
    </location>
</feature>
<feature type="domain" description="DUF4190" evidence="3">
    <location>
        <begin position="116"/>
        <end position="185"/>
    </location>
</feature>
<evidence type="ECO:0000256" key="2">
    <source>
        <dbReference type="SAM" id="Phobius"/>
    </source>
</evidence>